<keyword evidence="2" id="KW-1185">Reference proteome</keyword>
<gene>
    <name evidence="1" type="ORF">VNO77_34478</name>
</gene>
<dbReference type="Proteomes" id="UP001367508">
    <property type="component" value="Unassembled WGS sequence"/>
</dbReference>
<evidence type="ECO:0000313" key="1">
    <source>
        <dbReference type="EMBL" id="KAK7315896.1"/>
    </source>
</evidence>
<evidence type="ECO:0000313" key="2">
    <source>
        <dbReference type="Proteomes" id="UP001367508"/>
    </source>
</evidence>
<comment type="caution">
    <text evidence="1">The sequence shown here is derived from an EMBL/GenBank/DDBJ whole genome shotgun (WGS) entry which is preliminary data.</text>
</comment>
<protein>
    <submittedName>
        <fullName evidence="1">Uncharacterized protein</fullName>
    </submittedName>
</protein>
<name>A0AAN9KG84_CANGL</name>
<accession>A0AAN9KG84</accession>
<reference evidence="1 2" key="1">
    <citation type="submission" date="2024-01" db="EMBL/GenBank/DDBJ databases">
        <title>The genomes of 5 underutilized Papilionoideae crops provide insights into root nodulation and disease resistanc.</title>
        <authorList>
            <person name="Jiang F."/>
        </authorList>
    </citation>
    <scope>NUCLEOTIDE SEQUENCE [LARGE SCALE GENOMIC DNA]</scope>
    <source>
        <strain evidence="1">LVBAO_FW01</strain>
        <tissue evidence="1">Leaves</tissue>
    </source>
</reference>
<dbReference type="EMBL" id="JAYMYQ010000008">
    <property type="protein sequence ID" value="KAK7315896.1"/>
    <property type="molecule type" value="Genomic_DNA"/>
</dbReference>
<organism evidence="1 2">
    <name type="scientific">Canavalia gladiata</name>
    <name type="common">Sword bean</name>
    <name type="synonym">Dolichos gladiatus</name>
    <dbReference type="NCBI Taxonomy" id="3824"/>
    <lineage>
        <taxon>Eukaryota</taxon>
        <taxon>Viridiplantae</taxon>
        <taxon>Streptophyta</taxon>
        <taxon>Embryophyta</taxon>
        <taxon>Tracheophyta</taxon>
        <taxon>Spermatophyta</taxon>
        <taxon>Magnoliopsida</taxon>
        <taxon>eudicotyledons</taxon>
        <taxon>Gunneridae</taxon>
        <taxon>Pentapetalae</taxon>
        <taxon>rosids</taxon>
        <taxon>fabids</taxon>
        <taxon>Fabales</taxon>
        <taxon>Fabaceae</taxon>
        <taxon>Papilionoideae</taxon>
        <taxon>50 kb inversion clade</taxon>
        <taxon>NPAAA clade</taxon>
        <taxon>indigoferoid/millettioid clade</taxon>
        <taxon>Phaseoleae</taxon>
        <taxon>Canavalia</taxon>
    </lineage>
</organism>
<dbReference type="AlphaFoldDB" id="A0AAN9KG84"/>
<proteinExistence type="predicted"/>
<sequence>MISMVPPPEEQLGSIQNPYSSSIWGAISPIPGVRETHYVPAFRPNCHGLMRFDNLGAWPNGNCTCEDQTQVLKRGGRTNAGRVSSRFDVLNIHSLPDTHKASPCIYQKLHGPLSWLDGDYRRAGLNFLGSLCKREEDSIVNLELSLRTRSPLMITHAWIKNDYATVLPG</sequence>